<dbReference type="GO" id="GO:0006367">
    <property type="term" value="P:transcription initiation at RNA polymerase II promoter"/>
    <property type="evidence" value="ECO:0007669"/>
    <property type="project" value="TreeGrafter"/>
</dbReference>
<organism evidence="7">
    <name type="scientific">Cryptococcus bacillisporus CA1280</name>
    <dbReference type="NCBI Taxonomy" id="1296109"/>
    <lineage>
        <taxon>Eukaryota</taxon>
        <taxon>Fungi</taxon>
        <taxon>Dikarya</taxon>
        <taxon>Basidiomycota</taxon>
        <taxon>Agaricomycotina</taxon>
        <taxon>Tremellomycetes</taxon>
        <taxon>Tremellales</taxon>
        <taxon>Cryptococcaceae</taxon>
        <taxon>Cryptococcus</taxon>
        <taxon>Cryptococcus gattii species complex</taxon>
    </lineage>
</organism>
<dbReference type="GO" id="GO:0016251">
    <property type="term" value="F:RNA polymerase II general transcription initiation factor activity"/>
    <property type="evidence" value="ECO:0007669"/>
    <property type="project" value="TreeGrafter"/>
</dbReference>
<evidence type="ECO:0000313" key="7">
    <source>
        <dbReference type="EMBL" id="KIR47662.1"/>
    </source>
</evidence>
<proteinExistence type="inferred from homology"/>
<evidence type="ECO:0000256" key="2">
    <source>
        <dbReference type="ARBA" id="ARBA00023015"/>
    </source>
</evidence>
<dbReference type="Pfam" id="PF03540">
    <property type="entry name" value="TAF10"/>
    <property type="match status" value="1"/>
</dbReference>
<comment type="subcellular location">
    <subcellularLocation>
        <location evidence="1">Nucleus</location>
    </subcellularLocation>
</comment>
<dbReference type="AlphaFoldDB" id="A0A0D0TM02"/>
<keyword evidence="4" id="KW-0539">Nucleus</keyword>
<keyword evidence="3" id="KW-0804">Transcription</keyword>
<dbReference type="EMBL" id="KN847979">
    <property type="protein sequence ID" value="KIR47662.1"/>
    <property type="molecule type" value="Genomic_DNA"/>
</dbReference>
<sequence length="303" mass="31397">MSNFSSTPNAPSPQAQQQQVQSQHQAAPSQSQPMPFAPVSASSSVPTPVTSAVGVSAPASASISPQPALGGSTGSPAPAPISSTVNGFATPTSTSTSVAVPSVGASGTQATITSAPNATSVSGDQSSTSALISSSGPTRGPTGNASTSAPAATQTEAQPSSQDSFWAARREEEIARRDRSLAELLVMLDGYKPLIPEEVTEYFLQRSGFDCSDPRLKRLLSLVAQKFISDLSRDAFHFSKLRVNGATAGRGRPAAGVDRNRVVLTMDDLSLALGEHGVNLKAPDYCEFRAAMIWHQEKASVLI</sequence>
<name>A0A0D0TM02_CRYGA</name>
<dbReference type="GO" id="GO:1990841">
    <property type="term" value="F:promoter-specific chromatin binding"/>
    <property type="evidence" value="ECO:0007669"/>
    <property type="project" value="TreeGrafter"/>
</dbReference>
<evidence type="ECO:0000256" key="4">
    <source>
        <dbReference type="ARBA" id="ARBA00023242"/>
    </source>
</evidence>
<keyword evidence="2" id="KW-0805">Transcription regulation</keyword>
<gene>
    <name evidence="7" type="ORF">I312_02809</name>
</gene>
<dbReference type="PRINTS" id="PR01443">
    <property type="entry name" value="TFIID30KDSUB"/>
</dbReference>
<accession>A0A0D0TM02</accession>
<dbReference type="HOGENOM" id="CLU_918338_0_0_1"/>
<dbReference type="PANTHER" id="PTHR21242">
    <property type="entry name" value="TRANSCRIPTION INITIATION FACTOR TFIID SUBUNIT 10"/>
    <property type="match status" value="1"/>
</dbReference>
<dbReference type="PANTHER" id="PTHR21242:SF0">
    <property type="entry name" value="TRANSCRIPTION INITIATION FACTOR TFIID SUBUNIT 10"/>
    <property type="match status" value="1"/>
</dbReference>
<evidence type="ECO:0000256" key="3">
    <source>
        <dbReference type="ARBA" id="ARBA00023163"/>
    </source>
</evidence>
<evidence type="ECO:0000256" key="1">
    <source>
        <dbReference type="ARBA" id="ARBA00004123"/>
    </source>
</evidence>
<feature type="compositionally biased region" description="Polar residues" evidence="6">
    <location>
        <begin position="109"/>
        <end position="164"/>
    </location>
</feature>
<dbReference type="InterPro" id="IPR003923">
    <property type="entry name" value="TAF10"/>
</dbReference>
<evidence type="ECO:0000256" key="6">
    <source>
        <dbReference type="SAM" id="MobiDB-lite"/>
    </source>
</evidence>
<dbReference type="GO" id="GO:0000124">
    <property type="term" value="C:SAGA complex"/>
    <property type="evidence" value="ECO:0007669"/>
    <property type="project" value="TreeGrafter"/>
</dbReference>
<feature type="region of interest" description="Disordered" evidence="6">
    <location>
        <begin position="1"/>
        <end position="165"/>
    </location>
</feature>
<protein>
    <submittedName>
        <fullName evidence="7">Transcription initiation factor TFIID subunit 10</fullName>
    </submittedName>
</protein>
<dbReference type="GO" id="GO:0005669">
    <property type="term" value="C:transcription factor TFIID complex"/>
    <property type="evidence" value="ECO:0007669"/>
    <property type="project" value="TreeGrafter"/>
</dbReference>
<reference evidence="7" key="1">
    <citation type="submission" date="2015-01" db="EMBL/GenBank/DDBJ databases">
        <title>The Genome Sequence of Cryptococcus gattii CA1280.</title>
        <authorList>
            <consortium name="The Broad Institute Genomics Platform"/>
            <person name="Cuomo C."/>
            <person name="Litvintseva A."/>
            <person name="Chen Y."/>
            <person name="Heitman J."/>
            <person name="Sun S."/>
            <person name="Springer D."/>
            <person name="Dromer F."/>
            <person name="Young S."/>
            <person name="Zeng Q."/>
            <person name="Gargeya S."/>
            <person name="Abouelleil A."/>
            <person name="Alvarado L."/>
            <person name="Chapman S.B."/>
            <person name="Gainer-Dewar J."/>
            <person name="Goldberg J."/>
            <person name="Griggs A."/>
            <person name="Gujja S."/>
            <person name="Hansen M."/>
            <person name="Howarth C."/>
            <person name="Imamovic A."/>
            <person name="Larimer J."/>
            <person name="Murphy C."/>
            <person name="Naylor J."/>
            <person name="Pearson M."/>
            <person name="Priest M."/>
            <person name="Roberts A."/>
            <person name="Saif S."/>
            <person name="Shea T."/>
            <person name="Sykes S."/>
            <person name="Wortman J."/>
            <person name="Nusbaum C."/>
            <person name="Birren B."/>
        </authorList>
    </citation>
    <scope>NUCLEOTIDE SEQUENCE [LARGE SCALE GENOMIC DNA]</scope>
    <source>
        <strain evidence="7">CA1280</strain>
    </source>
</reference>
<comment type="similarity">
    <text evidence="5">Belongs to the TAF10 family.</text>
</comment>
<feature type="compositionally biased region" description="Low complexity" evidence="6">
    <location>
        <begin position="1"/>
        <end position="68"/>
    </location>
</feature>
<dbReference type="CDD" id="cd07982">
    <property type="entry name" value="HFD_TAF10"/>
    <property type="match status" value="1"/>
</dbReference>
<dbReference type="OrthoDB" id="154356at2759"/>
<feature type="compositionally biased region" description="Low complexity" evidence="6">
    <location>
        <begin position="89"/>
        <end position="108"/>
    </location>
</feature>
<evidence type="ECO:0000256" key="5">
    <source>
        <dbReference type="ARBA" id="ARBA00025730"/>
    </source>
</evidence>